<feature type="domain" description="NAD-dependent epimerase/dehydratase" evidence="5">
    <location>
        <begin position="7"/>
        <end position="122"/>
    </location>
</feature>
<evidence type="ECO:0000256" key="3">
    <source>
        <dbReference type="ARBA" id="ARBA00023128"/>
    </source>
</evidence>
<proteinExistence type="inferred from homology"/>
<dbReference type="InterPro" id="IPR036291">
    <property type="entry name" value="NAD(P)-bd_dom_sf"/>
</dbReference>
<evidence type="ECO:0000259" key="5">
    <source>
        <dbReference type="Pfam" id="PF01370"/>
    </source>
</evidence>
<accession>A0A077WVZ5</accession>
<dbReference type="PANTHER" id="PTHR14097">
    <property type="entry name" value="OXIDOREDUCTASE HTATIP2"/>
    <property type="match status" value="1"/>
</dbReference>
<dbReference type="GO" id="GO:0005741">
    <property type="term" value="C:mitochondrial outer membrane"/>
    <property type="evidence" value="ECO:0007669"/>
    <property type="project" value="UniProtKB-SubCell"/>
</dbReference>
<dbReference type="OrthoDB" id="430436at2759"/>
<keyword evidence="4" id="KW-0472">Membrane</keyword>
<dbReference type="PANTHER" id="PTHR14097:SF7">
    <property type="entry name" value="OXIDOREDUCTASE HTATIP2"/>
    <property type="match status" value="1"/>
</dbReference>
<organism evidence="6">
    <name type="scientific">Lichtheimia ramosa</name>
    <dbReference type="NCBI Taxonomy" id="688394"/>
    <lineage>
        <taxon>Eukaryota</taxon>
        <taxon>Fungi</taxon>
        <taxon>Fungi incertae sedis</taxon>
        <taxon>Mucoromycota</taxon>
        <taxon>Mucoromycotina</taxon>
        <taxon>Mucoromycetes</taxon>
        <taxon>Mucorales</taxon>
        <taxon>Lichtheimiaceae</taxon>
        <taxon>Lichtheimia</taxon>
    </lineage>
</organism>
<comment type="subcellular location">
    <subcellularLocation>
        <location evidence="1">Mitochondrion outer membrane</location>
        <topology evidence="1">Peripheral membrane protein</topology>
    </subcellularLocation>
</comment>
<name>A0A077WVZ5_9FUNG</name>
<comment type="similarity">
    <text evidence="2">Belongs to the FMP52 family.</text>
</comment>
<dbReference type="Pfam" id="PF01370">
    <property type="entry name" value="Epimerase"/>
    <property type="match status" value="1"/>
</dbReference>
<dbReference type="AlphaFoldDB" id="A0A077WVZ5"/>
<sequence length="250" mass="27639">MHHEKTALVLGSTGAVGKALVKDLLFNGDYQKVVTVGRRPVQLDSSVPQEKLDQKTVDFDKLEEHRDKFKNVNDVFCCLGTTRADAGSSEAFKRIDQTYVLNSAKIIAEENRPSNDNASTSSSSLSPVHFLYCSSAHSNPNSPFLYPQSKGQTEQGIIKTGFQRVSIFHPGFLELEEPRPKARLLESTFGSIISPINRFFNLHIAVSVTRVAEAMRKAAASDVSAEQAGSFGKETIVERYVNKEIEEMTL</sequence>
<evidence type="ECO:0000256" key="2">
    <source>
        <dbReference type="ARBA" id="ARBA00006617"/>
    </source>
</evidence>
<evidence type="ECO:0000256" key="4">
    <source>
        <dbReference type="ARBA" id="ARBA00023136"/>
    </source>
</evidence>
<reference evidence="6" key="1">
    <citation type="journal article" date="2014" name="Genome Announc.">
        <title>De novo whole-genome sequence and genome annotation of Lichtheimia ramosa.</title>
        <authorList>
            <person name="Linde J."/>
            <person name="Schwartze V."/>
            <person name="Binder U."/>
            <person name="Lass-Florl C."/>
            <person name="Voigt K."/>
            <person name="Horn F."/>
        </authorList>
    </citation>
    <scope>NUCLEOTIDE SEQUENCE</scope>
    <source>
        <strain evidence="6">JMRC FSU:6197</strain>
    </source>
</reference>
<keyword evidence="3" id="KW-0496">Mitochondrion</keyword>
<gene>
    <name evidence="6" type="ORF">LRAMOSA11408</name>
</gene>
<evidence type="ECO:0000313" key="6">
    <source>
        <dbReference type="EMBL" id="CDS10922.1"/>
    </source>
</evidence>
<dbReference type="SUPFAM" id="SSF51735">
    <property type="entry name" value="NAD(P)-binding Rossmann-fold domains"/>
    <property type="match status" value="1"/>
</dbReference>
<dbReference type="EMBL" id="LK023344">
    <property type="protein sequence ID" value="CDS10922.1"/>
    <property type="molecule type" value="Genomic_DNA"/>
</dbReference>
<dbReference type="Gene3D" id="3.40.50.720">
    <property type="entry name" value="NAD(P)-binding Rossmann-like Domain"/>
    <property type="match status" value="1"/>
</dbReference>
<dbReference type="GO" id="GO:0051170">
    <property type="term" value="P:import into nucleus"/>
    <property type="evidence" value="ECO:0007669"/>
    <property type="project" value="TreeGrafter"/>
</dbReference>
<protein>
    <recommendedName>
        <fullName evidence="5">NAD-dependent epimerase/dehydratase domain-containing protein</fullName>
    </recommendedName>
</protein>
<dbReference type="InterPro" id="IPR001509">
    <property type="entry name" value="Epimerase_deHydtase"/>
</dbReference>
<evidence type="ECO:0000256" key="1">
    <source>
        <dbReference type="ARBA" id="ARBA00004450"/>
    </source>
</evidence>